<sequence>MRPRIVAAIERIASGHGCMRIPAEPNDPDLVLSDILNIIDGREPNPMWEEDDGYGSDFATAS</sequence>
<dbReference type="EMBL" id="MT161385">
    <property type="protein sequence ID" value="QJI53007.1"/>
    <property type="molecule type" value="Genomic_DNA"/>
</dbReference>
<organism evidence="2 3">
    <name type="scientific">Xanthomonas phage FoX4</name>
    <dbReference type="NCBI Taxonomy" id="2723900"/>
    <lineage>
        <taxon>Viruses</taxon>
        <taxon>Duplodnaviria</taxon>
        <taxon>Heunggongvirae</taxon>
        <taxon>Uroviricota</taxon>
        <taxon>Caudoviricetes</taxon>
        <taxon>Foxquatrovirus</taxon>
        <taxon>Foxquatrovirus fox4</taxon>
    </lineage>
</organism>
<protein>
    <submittedName>
        <fullName evidence="2">Uncharacterized protein</fullName>
    </submittedName>
</protein>
<evidence type="ECO:0000313" key="2">
    <source>
        <dbReference type="EMBL" id="QJI53007.1"/>
    </source>
</evidence>
<name>A0A858WM00_9CAUD</name>
<evidence type="ECO:0000256" key="1">
    <source>
        <dbReference type="SAM" id="MobiDB-lite"/>
    </source>
</evidence>
<accession>A0A858WM00</accession>
<reference evidence="2" key="1">
    <citation type="submission" date="2020-03" db="EMBL/GenBank/DDBJ databases">
        <title>Development of an integrated pest management strategy to control Xanthomonas campestris pv. campestris by using bacteriophages.</title>
        <authorList>
            <person name="Holtappels D."/>
            <person name="Rombouts S."/>
            <person name="Lavigne R."/>
            <person name="Wagemans J."/>
        </authorList>
    </citation>
    <scope>NUCLEOTIDE SEQUENCE</scope>
</reference>
<keyword evidence="3" id="KW-1185">Reference proteome</keyword>
<proteinExistence type="predicted"/>
<gene>
    <name evidence="2" type="ORF">XccvBFoX4_gp53c</name>
</gene>
<evidence type="ECO:0000313" key="3">
    <source>
        <dbReference type="Proteomes" id="UP000671952"/>
    </source>
</evidence>
<dbReference type="Proteomes" id="UP000671952">
    <property type="component" value="Segment"/>
</dbReference>
<feature type="region of interest" description="Disordered" evidence="1">
    <location>
        <begin position="43"/>
        <end position="62"/>
    </location>
</feature>